<proteinExistence type="predicted"/>
<accession>A0ACC6PG22</accession>
<dbReference type="EMBL" id="JBBKAR010000045">
    <property type="protein sequence ID" value="MEJ8305737.1"/>
    <property type="molecule type" value="Genomic_DNA"/>
</dbReference>
<gene>
    <name evidence="1" type="ORF">WKI47_17650</name>
</gene>
<sequence>MSPDTTAYPPQNRKIGLLFVIVGAVLWGVGGTVSQKLMHHYGADPAWLVTIRLLVAGPLLLLLQFALKDRRQIFGVWKDRRIAPLLLIYGLAGMLAVQYTFIASISYGNAAVATLLQYLAPVVTLLYFLMKQRKAPTRLELTTAALALIGCFMLLTNGSLSSLSVPAPAVIWGLLSAVAAAFYTLAAVPLLRKYDSLVIVGWAMTVGGLALAAIRPPWNSPWPTLDATGYGYLAFVLVFGTTLAFWFYIESLRNLPPQETIVLGSLEPLAAVLTTVVWLHEPFGLWQWGGTVCIIAVVLLMSLRGRA</sequence>
<reference evidence="1" key="1">
    <citation type="submission" date="2024-03" db="EMBL/GenBank/DDBJ databases">
        <title>Whole genome sequecning of epiphytes from Marcgravia umbellata leaves.</title>
        <authorList>
            <person name="Kumar G."/>
            <person name="Savka M.A."/>
        </authorList>
    </citation>
    <scope>NUCLEOTIDE SEQUENCE</scope>
    <source>
        <strain evidence="1">RIT_BL5</strain>
    </source>
</reference>
<name>A0ACC6PG22_9BACL</name>
<evidence type="ECO:0000313" key="2">
    <source>
        <dbReference type="Proteomes" id="UP001380953"/>
    </source>
</evidence>
<keyword evidence="2" id="KW-1185">Reference proteome</keyword>
<organism evidence="1 2">
    <name type="scientific">Saccharibacillus sacchari</name>
    <dbReference type="NCBI Taxonomy" id="456493"/>
    <lineage>
        <taxon>Bacteria</taxon>
        <taxon>Bacillati</taxon>
        <taxon>Bacillota</taxon>
        <taxon>Bacilli</taxon>
        <taxon>Bacillales</taxon>
        <taxon>Paenibacillaceae</taxon>
        <taxon>Saccharibacillus</taxon>
    </lineage>
</organism>
<evidence type="ECO:0000313" key="1">
    <source>
        <dbReference type="EMBL" id="MEJ8305737.1"/>
    </source>
</evidence>
<protein>
    <submittedName>
        <fullName evidence="1">EamA family transporter</fullName>
    </submittedName>
</protein>
<comment type="caution">
    <text evidence="1">The sequence shown here is derived from an EMBL/GenBank/DDBJ whole genome shotgun (WGS) entry which is preliminary data.</text>
</comment>
<dbReference type="Proteomes" id="UP001380953">
    <property type="component" value="Unassembled WGS sequence"/>
</dbReference>